<dbReference type="EMBL" id="BAABRL010000003">
    <property type="protein sequence ID" value="GAA5495023.1"/>
    <property type="molecule type" value="Genomic_DNA"/>
</dbReference>
<dbReference type="SUPFAM" id="SSF52833">
    <property type="entry name" value="Thioredoxin-like"/>
    <property type="match status" value="1"/>
</dbReference>
<dbReference type="InterPro" id="IPR019734">
    <property type="entry name" value="TPR_rpt"/>
</dbReference>
<protein>
    <recommendedName>
        <fullName evidence="5">F5/8 type C domain-containing protein</fullName>
    </recommendedName>
</protein>
<organism evidence="3 4">
    <name type="scientific">Rubritalea halochordaticola</name>
    <dbReference type="NCBI Taxonomy" id="714537"/>
    <lineage>
        <taxon>Bacteria</taxon>
        <taxon>Pseudomonadati</taxon>
        <taxon>Verrucomicrobiota</taxon>
        <taxon>Verrucomicrobiia</taxon>
        <taxon>Verrucomicrobiales</taxon>
        <taxon>Rubritaleaceae</taxon>
        <taxon>Rubritalea</taxon>
    </lineage>
</organism>
<dbReference type="RefSeq" id="WP_346187878.1">
    <property type="nucleotide sequence ID" value="NZ_BAABRL010000003.1"/>
</dbReference>
<dbReference type="Gene3D" id="2.60.120.260">
    <property type="entry name" value="Galactose-binding domain-like"/>
    <property type="match status" value="1"/>
</dbReference>
<sequence>MRTLLIYLLGITSLFAAPTRSNSFPEALDTAKSTKTPVAVLLYASSWHLASKRFHDQLWQAEPFTRELRSSVILTQIDVPQLLDKEEAKKFSASNKGWNQKAIKSYPAIQLYSPDGFLLKTYQGRELRVLTSPLALATHIDKVVAESNTRDSLLAQIKEARETKNSEKEAALLAKRAGLTINQEAKMVEQLLNADPKDQSGWQARLSFKGWDFVRHISDLISKEETDKAMREVDSMLKSDAYTSEQRVLILGAKGRILVAQNKLEEAWSYFNKAYETAPDSAEAIAMLDYGRHQAGIPLRLAFPDGSPLNDNYYGDNLTKDNATYTTSSSEGNTADHDTLFSGRYAKQGFAFHTKKEVRPYIVIDLKHKASINAIHIVNRHRRLHERAASLAAWISDDSTNWSKVWSADGAKAEWNIILNKEGAKAPSGKFLKIGLDSDQPEHLHLQAVDVLGEFLKSTNIP</sequence>
<dbReference type="Proteomes" id="UP001424741">
    <property type="component" value="Unassembled WGS sequence"/>
</dbReference>
<feature type="signal peptide" evidence="2">
    <location>
        <begin position="1"/>
        <end position="16"/>
    </location>
</feature>
<keyword evidence="1" id="KW-0802">TPR repeat</keyword>
<feature type="chain" id="PRO_5045746708" description="F5/8 type C domain-containing protein" evidence="2">
    <location>
        <begin position="17"/>
        <end position="462"/>
    </location>
</feature>
<evidence type="ECO:0000256" key="2">
    <source>
        <dbReference type="SAM" id="SignalP"/>
    </source>
</evidence>
<dbReference type="InterPro" id="IPR008979">
    <property type="entry name" value="Galactose-bd-like_sf"/>
</dbReference>
<dbReference type="Gene3D" id="3.40.30.10">
    <property type="entry name" value="Glutaredoxin"/>
    <property type="match status" value="1"/>
</dbReference>
<evidence type="ECO:0000256" key="1">
    <source>
        <dbReference type="PROSITE-ProRule" id="PRU00339"/>
    </source>
</evidence>
<dbReference type="SUPFAM" id="SSF49785">
    <property type="entry name" value="Galactose-binding domain-like"/>
    <property type="match status" value="1"/>
</dbReference>
<reference evidence="3 4" key="1">
    <citation type="submission" date="2024-02" db="EMBL/GenBank/DDBJ databases">
        <title>Rubritalea halochordaticola NBRC 107102.</title>
        <authorList>
            <person name="Ichikawa N."/>
            <person name="Katano-Makiyama Y."/>
            <person name="Hidaka K."/>
        </authorList>
    </citation>
    <scope>NUCLEOTIDE SEQUENCE [LARGE SCALE GENOMIC DNA]</scope>
    <source>
        <strain evidence="3 4">NBRC 107102</strain>
    </source>
</reference>
<keyword evidence="2" id="KW-0732">Signal</keyword>
<feature type="repeat" description="TPR" evidence="1">
    <location>
        <begin position="248"/>
        <end position="281"/>
    </location>
</feature>
<evidence type="ECO:0000313" key="4">
    <source>
        <dbReference type="Proteomes" id="UP001424741"/>
    </source>
</evidence>
<comment type="caution">
    <text evidence="3">The sequence shown here is derived from an EMBL/GenBank/DDBJ whole genome shotgun (WGS) entry which is preliminary data.</text>
</comment>
<evidence type="ECO:0000313" key="3">
    <source>
        <dbReference type="EMBL" id="GAA5495023.1"/>
    </source>
</evidence>
<accession>A0ABP9UX14</accession>
<keyword evidence="4" id="KW-1185">Reference proteome</keyword>
<dbReference type="InterPro" id="IPR011990">
    <property type="entry name" value="TPR-like_helical_dom_sf"/>
</dbReference>
<dbReference type="InterPro" id="IPR036249">
    <property type="entry name" value="Thioredoxin-like_sf"/>
</dbReference>
<gene>
    <name evidence="3" type="ORF">Rhal01_01193</name>
</gene>
<proteinExistence type="predicted"/>
<dbReference type="PROSITE" id="PS50005">
    <property type="entry name" value="TPR"/>
    <property type="match status" value="1"/>
</dbReference>
<evidence type="ECO:0008006" key="5">
    <source>
        <dbReference type="Google" id="ProtNLM"/>
    </source>
</evidence>
<dbReference type="SUPFAM" id="SSF48452">
    <property type="entry name" value="TPR-like"/>
    <property type="match status" value="1"/>
</dbReference>
<name>A0ABP9UX14_9BACT</name>